<evidence type="ECO:0000313" key="1">
    <source>
        <dbReference type="EMBL" id="CAK5262331.1"/>
    </source>
</evidence>
<protein>
    <submittedName>
        <fullName evidence="2">Uncharacterized protein</fullName>
    </submittedName>
</protein>
<dbReference type="EMBL" id="CAVNYO010000014">
    <property type="protein sequence ID" value="CAK5262331.1"/>
    <property type="molecule type" value="Genomic_DNA"/>
</dbReference>
<evidence type="ECO:0000313" key="2">
    <source>
        <dbReference type="EMBL" id="CAK5274444.1"/>
    </source>
</evidence>
<evidence type="ECO:0000313" key="3">
    <source>
        <dbReference type="Proteomes" id="UP001295794"/>
    </source>
</evidence>
<accession>A0AAD2HGJ3</accession>
<organism evidence="2 3">
    <name type="scientific">Mycena citricolor</name>
    <dbReference type="NCBI Taxonomy" id="2018698"/>
    <lineage>
        <taxon>Eukaryota</taxon>
        <taxon>Fungi</taxon>
        <taxon>Dikarya</taxon>
        <taxon>Basidiomycota</taxon>
        <taxon>Agaricomycotina</taxon>
        <taxon>Agaricomycetes</taxon>
        <taxon>Agaricomycetidae</taxon>
        <taxon>Agaricales</taxon>
        <taxon>Marasmiineae</taxon>
        <taxon>Mycenaceae</taxon>
        <taxon>Mycena</taxon>
    </lineage>
</organism>
<feature type="non-terminal residue" evidence="2">
    <location>
        <position position="1"/>
    </location>
</feature>
<dbReference type="Proteomes" id="UP001295794">
    <property type="component" value="Unassembled WGS sequence"/>
</dbReference>
<gene>
    <name evidence="2" type="ORF">MYCIT1_LOCUS21666</name>
    <name evidence="1" type="ORF">MYCIT1_LOCUS947</name>
</gene>
<sequence length="190" mass="20952">EIAVVLPIGQHPLRKEHSVRLNLACFFIMCPCPLDLLHQIRQVNLHGDVVLIGTQPVAEVFSECARLENERPGSQKTQIPSGKRVSIDIEGELVLIHFFARTETAWDEILGDDGPRIAVVLGLAVLCVPPRHASVDDIRSGGSDLDEPEAGKFVIVVVQDGPSVRRTPPVWVELEISFGRLNFPDHCDES</sequence>
<proteinExistence type="predicted"/>
<comment type="caution">
    <text evidence="2">The sequence shown here is derived from an EMBL/GenBank/DDBJ whole genome shotgun (WGS) entry which is preliminary data.</text>
</comment>
<reference evidence="2" key="1">
    <citation type="submission" date="2023-11" db="EMBL/GenBank/DDBJ databases">
        <authorList>
            <person name="De Vega J J."/>
            <person name="De Vega J J."/>
        </authorList>
    </citation>
    <scope>NUCLEOTIDE SEQUENCE</scope>
</reference>
<dbReference type="AlphaFoldDB" id="A0AAD2HGJ3"/>
<dbReference type="EMBL" id="CAVNYO010000403">
    <property type="protein sequence ID" value="CAK5274444.1"/>
    <property type="molecule type" value="Genomic_DNA"/>
</dbReference>
<name>A0AAD2HGJ3_9AGAR</name>
<keyword evidence="3" id="KW-1185">Reference proteome</keyword>